<keyword evidence="2" id="KW-1185">Reference proteome</keyword>
<accession>A0ABX1IZH5</accession>
<protein>
    <submittedName>
        <fullName evidence="1">Uncharacterized protein</fullName>
    </submittedName>
</protein>
<organism evidence="1 2">
    <name type="scientific">Amycolatopsis acididurans</name>
    <dbReference type="NCBI Taxonomy" id="2724524"/>
    <lineage>
        <taxon>Bacteria</taxon>
        <taxon>Bacillati</taxon>
        <taxon>Actinomycetota</taxon>
        <taxon>Actinomycetes</taxon>
        <taxon>Pseudonocardiales</taxon>
        <taxon>Pseudonocardiaceae</taxon>
        <taxon>Amycolatopsis</taxon>
    </lineage>
</organism>
<evidence type="ECO:0000313" key="2">
    <source>
        <dbReference type="Proteomes" id="UP000715441"/>
    </source>
</evidence>
<sequence>MDQGQQGLRAGTRVTYKVRGRTGDVTRLCRRGTVTGTPIFDRYTMEVWVPVQPDGTSADVEPSLIRKDSIVDMTVGP</sequence>
<dbReference type="Proteomes" id="UP000715441">
    <property type="component" value="Unassembled WGS sequence"/>
</dbReference>
<dbReference type="RefSeq" id="WP_168510366.1">
    <property type="nucleotide sequence ID" value="NZ_JAAXLS010000001.1"/>
</dbReference>
<dbReference type="EMBL" id="JAAXLS010000001">
    <property type="protein sequence ID" value="NKQ51451.1"/>
    <property type="molecule type" value="Genomic_DNA"/>
</dbReference>
<reference evidence="1 2" key="1">
    <citation type="submission" date="2020-04" db="EMBL/GenBank/DDBJ databases">
        <title>Novel species.</title>
        <authorList>
            <person name="Teo W.F.A."/>
            <person name="Lipun K."/>
            <person name="Srisuk N."/>
            <person name="Duangmal K."/>
        </authorList>
    </citation>
    <scope>NUCLEOTIDE SEQUENCE [LARGE SCALE GENOMIC DNA]</scope>
    <source>
        <strain evidence="1 2">K13G38</strain>
    </source>
</reference>
<comment type="caution">
    <text evidence="1">The sequence shown here is derived from an EMBL/GenBank/DDBJ whole genome shotgun (WGS) entry which is preliminary data.</text>
</comment>
<proteinExistence type="predicted"/>
<evidence type="ECO:0000313" key="1">
    <source>
        <dbReference type="EMBL" id="NKQ51451.1"/>
    </source>
</evidence>
<gene>
    <name evidence="1" type="ORF">HFP15_00980</name>
</gene>
<name>A0ABX1IZH5_9PSEU</name>